<dbReference type="SUPFAM" id="SSF56349">
    <property type="entry name" value="DNA breaking-rejoining enzymes"/>
    <property type="match status" value="1"/>
</dbReference>
<dbReference type="GO" id="GO:0003677">
    <property type="term" value="F:DNA binding"/>
    <property type="evidence" value="ECO:0007669"/>
    <property type="project" value="UniProtKB-UniRule"/>
</dbReference>
<feature type="domain" description="Core-binding (CB)" evidence="7">
    <location>
        <begin position="4"/>
        <end position="83"/>
    </location>
</feature>
<dbReference type="Proteomes" id="UP000196440">
    <property type="component" value="Unassembled WGS sequence"/>
</dbReference>
<dbReference type="Gene3D" id="1.10.443.10">
    <property type="entry name" value="Intergrase catalytic core"/>
    <property type="match status" value="1"/>
</dbReference>
<reference evidence="9 11" key="2">
    <citation type="submission" date="2019-11" db="EMBL/GenBank/DDBJ databases">
        <title>FDA dAtabase for Regulatory Grade micrObial Sequences (FDA-ARGOS): Supporting development and validation of Infectious Disease Dx tests.</title>
        <authorList>
            <person name="Patel R."/>
            <person name="Rucinski S."/>
            <person name="Tallon L."/>
            <person name="Sadzewicz L."/>
            <person name="Vavikolanu K."/>
            <person name="Mehta A."/>
            <person name="Aluvathingal J."/>
            <person name="Nadendla S."/>
            <person name="Nandy P."/>
            <person name="Geyer C."/>
            <person name="Yan Y."/>
            <person name="Sichtig H."/>
        </authorList>
    </citation>
    <scope>NUCLEOTIDE SEQUENCE [LARGE SCALE GENOMIC DNA]</scope>
    <source>
        <strain evidence="9 11">FDAARGOS_729</strain>
    </source>
</reference>
<evidence type="ECO:0000256" key="2">
    <source>
        <dbReference type="ARBA" id="ARBA00022908"/>
    </source>
</evidence>
<dbReference type="AlphaFoldDB" id="A0A208ZUU6"/>
<evidence type="ECO:0000313" key="9">
    <source>
        <dbReference type="EMBL" id="QGR70089.1"/>
    </source>
</evidence>
<dbReference type="RefSeq" id="WP_050135188.1">
    <property type="nucleotide sequence ID" value="NZ_CBCPKE010000011.1"/>
</dbReference>
<dbReference type="InterPro" id="IPR011010">
    <property type="entry name" value="DNA_brk_join_enz"/>
</dbReference>
<dbReference type="PROSITE" id="PS51900">
    <property type="entry name" value="CB"/>
    <property type="match status" value="1"/>
</dbReference>
<dbReference type="GO" id="GO:0015074">
    <property type="term" value="P:DNA integration"/>
    <property type="evidence" value="ECO:0007669"/>
    <property type="project" value="UniProtKB-KW"/>
</dbReference>
<sequence>MMDVTFEQLMEQYFFSNSLRPATEWSYRKVVRTFQKYAQQLPGDVSNTLVLEWRRHVLKEQKLEACTWNNKVTHMRALFNFGMKKGLLSHTENPFNKAVVRVGKKKKKTLSKGQVKTVYRLMDQHHQQERLFAQSYAMSTRANACYPAWFWLSVLDTLSHTGMRQNQLLHVRVCDVNLEERWIDVISEGSKNHREFKVPITSILYPRLEVILERSLAAGAGSGDQLFNVNRFDLKRRAQLAAGSYDIDMGIYPIRAFFRRISKECRFAVSPHRFRHTVATNLMKSPDRNIQAVKRLLGHSSLRSTLEYIDEDIDALRELLEQEWGKG</sequence>
<feature type="domain" description="Tyr recombinase" evidence="6">
    <location>
        <begin position="105"/>
        <end position="321"/>
    </location>
</feature>
<keyword evidence="11" id="KW-1185">Reference proteome</keyword>
<protein>
    <submittedName>
        <fullName evidence="8 9">Integrase</fullName>
    </submittedName>
</protein>
<dbReference type="GO" id="GO:0006310">
    <property type="term" value="P:DNA recombination"/>
    <property type="evidence" value="ECO:0007669"/>
    <property type="project" value="UniProtKB-KW"/>
</dbReference>
<gene>
    <name evidence="8" type="ORF">CBW57_17020</name>
    <name evidence="9" type="ORF">FOC37_06700</name>
</gene>
<evidence type="ECO:0000256" key="4">
    <source>
        <dbReference type="ARBA" id="ARBA00023172"/>
    </source>
</evidence>
<dbReference type="Pfam" id="PF00589">
    <property type="entry name" value="Phage_integrase"/>
    <property type="match status" value="1"/>
</dbReference>
<dbReference type="PANTHER" id="PTHR30349">
    <property type="entry name" value="PHAGE INTEGRASE-RELATED"/>
    <property type="match status" value="1"/>
</dbReference>
<organism evidence="8 10">
    <name type="scientific">Yersinia intermedia</name>
    <dbReference type="NCBI Taxonomy" id="631"/>
    <lineage>
        <taxon>Bacteria</taxon>
        <taxon>Pseudomonadati</taxon>
        <taxon>Pseudomonadota</taxon>
        <taxon>Gammaproteobacteria</taxon>
        <taxon>Enterobacterales</taxon>
        <taxon>Yersiniaceae</taxon>
        <taxon>Yersinia</taxon>
    </lineage>
</organism>
<evidence type="ECO:0000256" key="5">
    <source>
        <dbReference type="PROSITE-ProRule" id="PRU01248"/>
    </source>
</evidence>
<evidence type="ECO:0000313" key="10">
    <source>
        <dbReference type="Proteomes" id="UP000196440"/>
    </source>
</evidence>
<dbReference type="InterPro" id="IPR002104">
    <property type="entry name" value="Integrase_catalytic"/>
</dbReference>
<evidence type="ECO:0000259" key="7">
    <source>
        <dbReference type="PROSITE" id="PS51900"/>
    </source>
</evidence>
<dbReference type="InterPro" id="IPR050090">
    <property type="entry name" value="Tyrosine_recombinase_XerCD"/>
</dbReference>
<comment type="similarity">
    <text evidence="1">Belongs to the 'phage' integrase family.</text>
</comment>
<evidence type="ECO:0000256" key="3">
    <source>
        <dbReference type="ARBA" id="ARBA00023125"/>
    </source>
</evidence>
<keyword evidence="4" id="KW-0233">DNA recombination</keyword>
<keyword evidence="2" id="KW-0229">DNA integration</keyword>
<accession>A0A208ZUU6</accession>
<dbReference type="PROSITE" id="PS51898">
    <property type="entry name" value="TYR_RECOMBINASE"/>
    <property type="match status" value="1"/>
</dbReference>
<evidence type="ECO:0000259" key="6">
    <source>
        <dbReference type="PROSITE" id="PS51898"/>
    </source>
</evidence>
<dbReference type="Gene3D" id="1.10.150.130">
    <property type="match status" value="1"/>
</dbReference>
<dbReference type="InterPro" id="IPR044068">
    <property type="entry name" value="CB"/>
</dbReference>
<name>A0A208ZUU6_YERIN</name>
<dbReference type="EMBL" id="CP046294">
    <property type="protein sequence ID" value="QGR70089.1"/>
    <property type="molecule type" value="Genomic_DNA"/>
</dbReference>
<dbReference type="Proteomes" id="UP000424966">
    <property type="component" value="Chromosome"/>
</dbReference>
<evidence type="ECO:0000313" key="8">
    <source>
        <dbReference type="EMBL" id="OVZ84259.1"/>
    </source>
</evidence>
<keyword evidence="3 5" id="KW-0238">DNA-binding</keyword>
<dbReference type="CDD" id="cd00397">
    <property type="entry name" value="DNA_BRE_C"/>
    <property type="match status" value="1"/>
</dbReference>
<proteinExistence type="inferred from homology"/>
<dbReference type="EMBL" id="NHOI01000027">
    <property type="protein sequence ID" value="OVZ84259.1"/>
    <property type="molecule type" value="Genomic_DNA"/>
</dbReference>
<dbReference type="InterPro" id="IPR013762">
    <property type="entry name" value="Integrase-like_cat_sf"/>
</dbReference>
<dbReference type="InterPro" id="IPR010998">
    <property type="entry name" value="Integrase_recombinase_N"/>
</dbReference>
<reference evidence="8 10" key="1">
    <citation type="submission" date="2017-05" db="EMBL/GenBank/DDBJ databases">
        <title>Whole genome sequencing of Yersinia kristensenii.</title>
        <authorList>
            <person name="Campioni F."/>
        </authorList>
    </citation>
    <scope>NUCLEOTIDE SEQUENCE [LARGE SCALE GENOMIC DNA]</scope>
    <source>
        <strain evidence="8 10">CFSAN060536</strain>
    </source>
</reference>
<dbReference type="PANTHER" id="PTHR30349:SF41">
    <property type="entry name" value="INTEGRASE_RECOMBINASE PROTEIN MJ0367-RELATED"/>
    <property type="match status" value="1"/>
</dbReference>
<dbReference type="GeneID" id="58045936"/>
<evidence type="ECO:0000256" key="1">
    <source>
        <dbReference type="ARBA" id="ARBA00008857"/>
    </source>
</evidence>
<evidence type="ECO:0000313" key="11">
    <source>
        <dbReference type="Proteomes" id="UP000424966"/>
    </source>
</evidence>